<gene>
    <name evidence="1" type="ORF">MLD38_006687</name>
</gene>
<proteinExistence type="predicted"/>
<dbReference type="Proteomes" id="UP001057402">
    <property type="component" value="Chromosome 3"/>
</dbReference>
<comment type="caution">
    <text evidence="1">The sequence shown here is derived from an EMBL/GenBank/DDBJ whole genome shotgun (WGS) entry which is preliminary data.</text>
</comment>
<keyword evidence="2" id="KW-1185">Reference proteome</keyword>
<name>A0ACB9RNP1_9MYRT</name>
<dbReference type="EMBL" id="CM042882">
    <property type="protein sequence ID" value="KAI4380504.1"/>
    <property type="molecule type" value="Genomic_DNA"/>
</dbReference>
<sequence length="174" mass="19487">MSRRSGACLRVCLVIFAVVSALGVCGPAIYWKFKKDMRLRGNSSSKSCPPCACDCPPPLSLLKIAPGLSNLSISDCGSSDPELKQEMEKHFLDLLAEELKLQEAVSQEHSRHMNITFAEAKRVASQYQKEAEKCNAATEICEEARERAEALLRKERKVTLMWEKRARQVGWEGE</sequence>
<evidence type="ECO:0000313" key="2">
    <source>
        <dbReference type="Proteomes" id="UP001057402"/>
    </source>
</evidence>
<reference evidence="2" key="1">
    <citation type="journal article" date="2023" name="Front. Plant Sci.">
        <title>Chromosomal-level genome assembly of Melastoma candidum provides insights into trichome evolution.</title>
        <authorList>
            <person name="Zhong Y."/>
            <person name="Wu W."/>
            <person name="Sun C."/>
            <person name="Zou P."/>
            <person name="Liu Y."/>
            <person name="Dai S."/>
            <person name="Zhou R."/>
        </authorList>
    </citation>
    <scope>NUCLEOTIDE SEQUENCE [LARGE SCALE GENOMIC DNA]</scope>
</reference>
<accession>A0ACB9RNP1</accession>
<protein>
    <submittedName>
        <fullName evidence="1">Uncharacterized protein</fullName>
    </submittedName>
</protein>
<evidence type="ECO:0000313" key="1">
    <source>
        <dbReference type="EMBL" id="KAI4380504.1"/>
    </source>
</evidence>
<organism evidence="1 2">
    <name type="scientific">Melastoma candidum</name>
    <dbReference type="NCBI Taxonomy" id="119954"/>
    <lineage>
        <taxon>Eukaryota</taxon>
        <taxon>Viridiplantae</taxon>
        <taxon>Streptophyta</taxon>
        <taxon>Embryophyta</taxon>
        <taxon>Tracheophyta</taxon>
        <taxon>Spermatophyta</taxon>
        <taxon>Magnoliopsida</taxon>
        <taxon>eudicotyledons</taxon>
        <taxon>Gunneridae</taxon>
        <taxon>Pentapetalae</taxon>
        <taxon>rosids</taxon>
        <taxon>malvids</taxon>
        <taxon>Myrtales</taxon>
        <taxon>Melastomataceae</taxon>
        <taxon>Melastomatoideae</taxon>
        <taxon>Melastomateae</taxon>
        <taxon>Melastoma</taxon>
    </lineage>
</organism>